<dbReference type="InterPro" id="IPR052528">
    <property type="entry name" value="Sugar_transport-like"/>
</dbReference>
<accession>A0ABV6NC30</accession>
<gene>
    <name evidence="3" type="ORF">ACFFH4_04410</name>
</gene>
<dbReference type="PANTHER" id="PTHR23526">
    <property type="entry name" value="INTEGRAL MEMBRANE TRANSPORT PROTEIN-RELATED"/>
    <property type="match status" value="1"/>
</dbReference>
<dbReference type="Proteomes" id="UP001589833">
    <property type="component" value="Unassembled WGS sequence"/>
</dbReference>
<evidence type="ECO:0000313" key="3">
    <source>
        <dbReference type="EMBL" id="MFC0558290.1"/>
    </source>
</evidence>
<feature type="transmembrane region" description="Helical" evidence="2">
    <location>
        <begin position="377"/>
        <end position="396"/>
    </location>
</feature>
<feature type="transmembrane region" description="Helical" evidence="2">
    <location>
        <begin position="172"/>
        <end position="192"/>
    </location>
</feature>
<keyword evidence="2" id="KW-0472">Membrane</keyword>
<feature type="transmembrane region" description="Helical" evidence="2">
    <location>
        <begin position="106"/>
        <end position="126"/>
    </location>
</feature>
<keyword evidence="4" id="KW-1185">Reference proteome</keyword>
<proteinExistence type="predicted"/>
<dbReference type="InterPro" id="IPR036259">
    <property type="entry name" value="MFS_trans_sf"/>
</dbReference>
<name>A0ABV6NC30_9BACI</name>
<dbReference type="RefSeq" id="WP_273841029.1">
    <property type="nucleotide sequence ID" value="NZ_JAQQWT010000003.1"/>
</dbReference>
<organism evidence="3 4">
    <name type="scientific">Halalkalibacter alkalisediminis</name>
    <dbReference type="NCBI Taxonomy" id="935616"/>
    <lineage>
        <taxon>Bacteria</taxon>
        <taxon>Bacillati</taxon>
        <taxon>Bacillota</taxon>
        <taxon>Bacilli</taxon>
        <taxon>Bacillales</taxon>
        <taxon>Bacillaceae</taxon>
        <taxon>Halalkalibacter</taxon>
    </lineage>
</organism>
<keyword evidence="2" id="KW-0812">Transmembrane</keyword>
<feature type="transmembrane region" description="Helical" evidence="2">
    <location>
        <begin position="223"/>
        <end position="247"/>
    </location>
</feature>
<reference evidence="3 4" key="1">
    <citation type="submission" date="2024-09" db="EMBL/GenBank/DDBJ databases">
        <authorList>
            <person name="Sun Q."/>
            <person name="Mori K."/>
        </authorList>
    </citation>
    <scope>NUCLEOTIDE SEQUENCE [LARGE SCALE GENOMIC DNA]</scope>
    <source>
        <strain evidence="3 4">NCAIM B.02301</strain>
    </source>
</reference>
<feature type="transmembrane region" description="Helical" evidence="2">
    <location>
        <begin position="48"/>
        <end position="69"/>
    </location>
</feature>
<evidence type="ECO:0000256" key="2">
    <source>
        <dbReference type="SAM" id="Phobius"/>
    </source>
</evidence>
<comment type="caution">
    <text evidence="3">The sequence shown here is derived from an EMBL/GenBank/DDBJ whole genome shotgun (WGS) entry which is preliminary data.</text>
</comment>
<dbReference type="PANTHER" id="PTHR23526:SF2">
    <property type="entry name" value="MAJOR FACILITATOR SUPERFAMILY (MFS) PROFILE DOMAIN-CONTAINING PROTEIN"/>
    <property type="match status" value="1"/>
</dbReference>
<feature type="transmembrane region" description="Helical" evidence="2">
    <location>
        <begin position="20"/>
        <end position="42"/>
    </location>
</feature>
<evidence type="ECO:0000256" key="1">
    <source>
        <dbReference type="ARBA" id="ARBA00004651"/>
    </source>
</evidence>
<dbReference type="EMBL" id="JBHLTR010000004">
    <property type="protein sequence ID" value="MFC0558290.1"/>
    <property type="molecule type" value="Genomic_DNA"/>
</dbReference>
<feature type="transmembrane region" description="Helical" evidence="2">
    <location>
        <begin position="283"/>
        <end position="301"/>
    </location>
</feature>
<comment type="subcellular location">
    <subcellularLocation>
        <location evidence="1">Cell membrane</location>
        <topology evidence="1">Multi-pass membrane protein</topology>
    </subcellularLocation>
</comment>
<dbReference type="InterPro" id="IPR011701">
    <property type="entry name" value="MFS"/>
</dbReference>
<sequence length="399" mass="45789">MKLLKISKEKRLSEQAVITLVNHTIFQFGNSLSLIFINLYLWRLTESLLVNGLFNLTAILSQAIATILIGKIAKQKGHLTIYRYGIFLTAFFYLCIVVTQENMVEYFIWFALLRGVSQAAYWLSYFTLAHEVSSNHNRHRYLGWNQILMGLANLVGPAAAGVVISLNTDLTGYLIVFSVAFLMFLIGTIGSFRIRKQETHHKEYYMKYLSLIIKKKVNFGKSLFGWFIIGFPQGILMYIPPILLFTIFPDESFIGYMNVLFLSLSIIASYVISRVANLESTKLYLFVAAIGMLLSSVFLLWEIAIWTVVLFMSINSLFKPLQANTYAVYYFTWLDQIPLKEHFRVESVVLREAIINLGRGLGIIIFMIFSTEINPETIPWILVFVMAIQLWIPLLAKEK</sequence>
<feature type="transmembrane region" description="Helical" evidence="2">
    <location>
        <begin position="253"/>
        <end position="271"/>
    </location>
</feature>
<feature type="transmembrane region" description="Helical" evidence="2">
    <location>
        <begin position="147"/>
        <end position="166"/>
    </location>
</feature>
<dbReference type="Gene3D" id="1.20.1250.20">
    <property type="entry name" value="MFS general substrate transporter like domains"/>
    <property type="match status" value="1"/>
</dbReference>
<feature type="transmembrane region" description="Helical" evidence="2">
    <location>
        <begin position="81"/>
        <end position="100"/>
    </location>
</feature>
<protein>
    <submittedName>
        <fullName evidence="3">MFS transporter</fullName>
    </submittedName>
</protein>
<dbReference type="SUPFAM" id="SSF103473">
    <property type="entry name" value="MFS general substrate transporter"/>
    <property type="match status" value="1"/>
</dbReference>
<evidence type="ECO:0000313" key="4">
    <source>
        <dbReference type="Proteomes" id="UP001589833"/>
    </source>
</evidence>
<keyword evidence="2" id="KW-1133">Transmembrane helix</keyword>
<dbReference type="Pfam" id="PF07690">
    <property type="entry name" value="MFS_1"/>
    <property type="match status" value="1"/>
</dbReference>